<protein>
    <submittedName>
        <fullName evidence="4">Nose resistant to fluoxetine protein 6</fullName>
    </submittedName>
</protein>
<comment type="caution">
    <text evidence="4">The sequence shown here is derived from an EMBL/GenBank/DDBJ whole genome shotgun (WGS) entry which is preliminary data.</text>
</comment>
<evidence type="ECO:0000256" key="2">
    <source>
        <dbReference type="SAM" id="Phobius"/>
    </source>
</evidence>
<keyword evidence="2" id="KW-0812">Transmembrane</keyword>
<accession>A0A8X6EZ49</accession>
<keyword evidence="2" id="KW-1133">Transmembrane helix</keyword>
<feature type="region of interest" description="Disordered" evidence="1">
    <location>
        <begin position="80"/>
        <end position="102"/>
    </location>
</feature>
<dbReference type="Proteomes" id="UP000887116">
    <property type="component" value="Unassembled WGS sequence"/>
</dbReference>
<evidence type="ECO:0000313" key="5">
    <source>
        <dbReference type="Proteomes" id="UP000887116"/>
    </source>
</evidence>
<dbReference type="GO" id="GO:0016747">
    <property type="term" value="F:acyltransferase activity, transferring groups other than amino-acyl groups"/>
    <property type="evidence" value="ECO:0007669"/>
    <property type="project" value="InterPro"/>
</dbReference>
<dbReference type="InterPro" id="IPR002656">
    <property type="entry name" value="Acyl_transf_3_dom"/>
</dbReference>
<evidence type="ECO:0000313" key="4">
    <source>
        <dbReference type="EMBL" id="GFQ65392.1"/>
    </source>
</evidence>
<keyword evidence="2" id="KW-0472">Membrane</keyword>
<proteinExistence type="predicted"/>
<keyword evidence="5" id="KW-1185">Reference proteome</keyword>
<feature type="transmembrane region" description="Helical" evidence="2">
    <location>
        <begin position="182"/>
        <end position="203"/>
    </location>
</feature>
<gene>
    <name evidence="4" type="primary">nrf-6_78</name>
    <name evidence="4" type="ORF">TNCT_88671</name>
</gene>
<dbReference type="PANTHER" id="PTHR11161:SF0">
    <property type="entry name" value="O-ACYLTRANSFERASE LIKE PROTEIN"/>
    <property type="match status" value="1"/>
</dbReference>
<dbReference type="EMBL" id="BMAO01020166">
    <property type="protein sequence ID" value="GFQ65392.1"/>
    <property type="molecule type" value="Genomic_DNA"/>
</dbReference>
<evidence type="ECO:0000256" key="1">
    <source>
        <dbReference type="SAM" id="MobiDB-lite"/>
    </source>
</evidence>
<dbReference type="OrthoDB" id="118951at2759"/>
<reference evidence="4" key="1">
    <citation type="submission" date="2020-07" db="EMBL/GenBank/DDBJ databases">
        <title>Multicomponent nature underlies the extraordinary mechanical properties of spider dragline silk.</title>
        <authorList>
            <person name="Kono N."/>
            <person name="Nakamura H."/>
            <person name="Mori M."/>
            <person name="Yoshida Y."/>
            <person name="Ohtoshi R."/>
            <person name="Malay A.D."/>
            <person name="Moran D.A.P."/>
            <person name="Tomita M."/>
            <person name="Numata K."/>
            <person name="Arakawa K."/>
        </authorList>
    </citation>
    <scope>NUCLEOTIDE SEQUENCE</scope>
</reference>
<feature type="transmembrane region" description="Helical" evidence="2">
    <location>
        <begin position="232"/>
        <end position="250"/>
    </location>
</feature>
<feature type="domain" description="Acyltransferase 3" evidence="3">
    <location>
        <begin position="142"/>
        <end position="339"/>
    </location>
</feature>
<feature type="transmembrane region" description="Helical" evidence="2">
    <location>
        <begin position="315"/>
        <end position="333"/>
    </location>
</feature>
<dbReference type="AlphaFoldDB" id="A0A8X6EZ49"/>
<sequence>MNTSPNFPTDHPWQATFAGVSIHLKHELHSLANVSMTYQEYAPKKLTMEAKFMIFIISIFLIFTAIGTTITLYESCNKPYKKRRSSDGEIKVKKHNHSHRGKTSNENSEVWLKNCKAFFNCFCIYTNGRRIFRTDYNEEDFLWIHGIKFCGTILTIIIHVNMAYMMSLRDFSGLKPWFNYRFMAFLLNGSPLNSFFFMLSGFLNGYFISRYHFQNGAIPWLSYYWKKFERTAPLYAMMLGFYAILFPYMGSGPVWPTYDTNPVCKEYWWWNLFFINNLQSSWKQCFTPAWYAAMDMQFHLMTPLFMVSLFKWPRFGYGLLILGICVSCCYRCIQTIKYSLFHHLTCLRYYVDDNIDSYIYRFFIHLDTLHIKQSKPQCLLTRIRMGSLYMEQRNKQEKK</sequence>
<dbReference type="Pfam" id="PF01757">
    <property type="entry name" value="Acyl_transf_3"/>
    <property type="match status" value="1"/>
</dbReference>
<name>A0A8X6EZ49_TRICU</name>
<feature type="transmembrane region" description="Helical" evidence="2">
    <location>
        <begin position="141"/>
        <end position="162"/>
    </location>
</feature>
<evidence type="ECO:0000259" key="3">
    <source>
        <dbReference type="Pfam" id="PF01757"/>
    </source>
</evidence>
<dbReference type="InterPro" id="IPR052728">
    <property type="entry name" value="O2_lipid_transport_reg"/>
</dbReference>
<feature type="transmembrane region" description="Helical" evidence="2">
    <location>
        <begin position="52"/>
        <end position="73"/>
    </location>
</feature>
<feature type="compositionally biased region" description="Basic residues" evidence="1">
    <location>
        <begin position="92"/>
        <end position="102"/>
    </location>
</feature>
<organism evidence="4 5">
    <name type="scientific">Trichonephila clavata</name>
    <name type="common">Joro spider</name>
    <name type="synonym">Nephila clavata</name>
    <dbReference type="NCBI Taxonomy" id="2740835"/>
    <lineage>
        <taxon>Eukaryota</taxon>
        <taxon>Metazoa</taxon>
        <taxon>Ecdysozoa</taxon>
        <taxon>Arthropoda</taxon>
        <taxon>Chelicerata</taxon>
        <taxon>Arachnida</taxon>
        <taxon>Araneae</taxon>
        <taxon>Araneomorphae</taxon>
        <taxon>Entelegynae</taxon>
        <taxon>Araneoidea</taxon>
        <taxon>Nephilidae</taxon>
        <taxon>Trichonephila</taxon>
    </lineage>
</organism>
<dbReference type="PANTHER" id="PTHR11161">
    <property type="entry name" value="O-ACYLTRANSFERASE"/>
    <property type="match status" value="1"/>
</dbReference>